<name>A0ABU9Y7A1_9SPHN</name>
<evidence type="ECO:0000313" key="1">
    <source>
        <dbReference type="EMBL" id="MEN2791697.1"/>
    </source>
</evidence>
<keyword evidence="2" id="KW-1185">Reference proteome</keyword>
<gene>
    <name evidence="1" type="ORF">ABC974_18850</name>
</gene>
<dbReference type="SUPFAM" id="SSF51905">
    <property type="entry name" value="FAD/NAD(P)-binding domain"/>
    <property type="match status" value="1"/>
</dbReference>
<proteinExistence type="predicted"/>
<dbReference type="RefSeq" id="WP_343892053.1">
    <property type="nucleotide sequence ID" value="NZ_BAAAEH010000050.1"/>
</dbReference>
<dbReference type="InterPro" id="IPR036188">
    <property type="entry name" value="FAD/NAD-bd_sf"/>
</dbReference>
<dbReference type="PANTHER" id="PTHR43747">
    <property type="entry name" value="FAD-BINDING PROTEIN"/>
    <property type="match status" value="1"/>
</dbReference>
<dbReference type="PANTHER" id="PTHR43747:SF4">
    <property type="entry name" value="FLAVIN-DEPENDENT TRYPTOPHAN HALOGENASE"/>
    <property type="match status" value="1"/>
</dbReference>
<dbReference type="Pfam" id="PF04820">
    <property type="entry name" value="Trp_halogenase"/>
    <property type="match status" value="1"/>
</dbReference>
<organism evidence="1 2">
    <name type="scientific">Sphingomonas oligophenolica</name>
    <dbReference type="NCBI Taxonomy" id="301154"/>
    <lineage>
        <taxon>Bacteria</taxon>
        <taxon>Pseudomonadati</taxon>
        <taxon>Pseudomonadota</taxon>
        <taxon>Alphaproteobacteria</taxon>
        <taxon>Sphingomonadales</taxon>
        <taxon>Sphingomonadaceae</taxon>
        <taxon>Sphingomonas</taxon>
    </lineage>
</organism>
<dbReference type="PIRSF" id="PIRSF011396">
    <property type="entry name" value="Trp_halogenase"/>
    <property type="match status" value="1"/>
</dbReference>
<dbReference type="InterPro" id="IPR033856">
    <property type="entry name" value="Trp_halogen"/>
</dbReference>
<sequence length="504" mass="56351">MARQDNINSIVIAGGGTAGWMTAAALSAVLPPHLYSITLIESDEIGAIGVGEATIPPIQLFNRLAQVDESAFIKATGATFKLGIEFANWRTGSDRYFHPFGRYGDDFGAAPFHQHWLRAHALGDPTPISEYSLATKAAYAGKFRWPDTAANTVYSTLGFAYHFDALRYGKYLRSLAEMRGVERREGKIVDVRLTAETGYVESLRLSDGGELTGDLFIDCTGLRALLIGEALGVDYQEWSRYLPCNRALAVPTDVIDLDTPYTRATAHAAGWQWRIPLQHRLGNGMVYCDGFWSEDEAARALLGNLDGDVLADPRPIRFRTGRRERFWEKNCIAIGLSAGFLEPLESTSIHLIQTSITRLLGFFPTRSFDPLVIGEYNRHTTNEYDRTRDFLVLHYHATERSDSEFWNHCRTMPIPETLAEKLDMFRGSGRLLKRDFDLFQDASWLAVMLGQGVRPKSYDPLTESVPPLDLDRALRGMRVTVARAAEEMPPHARFISQFCSAAPT</sequence>
<reference evidence="1 2" key="1">
    <citation type="submission" date="2024-05" db="EMBL/GenBank/DDBJ databases">
        <authorList>
            <person name="Liu Q."/>
            <person name="Xin Y.-H."/>
        </authorList>
    </citation>
    <scope>NUCLEOTIDE SEQUENCE [LARGE SCALE GENOMIC DNA]</scope>
    <source>
        <strain evidence="1 2">CGMCC 1.10181</strain>
    </source>
</reference>
<dbReference type="InterPro" id="IPR050816">
    <property type="entry name" value="Flavin-dep_Halogenase_NPB"/>
</dbReference>
<protein>
    <submittedName>
        <fullName evidence="1">Tryptophan halogenase family protein</fullName>
    </submittedName>
</protein>
<accession>A0ABU9Y7A1</accession>
<dbReference type="Proteomes" id="UP001419910">
    <property type="component" value="Unassembled WGS sequence"/>
</dbReference>
<dbReference type="InterPro" id="IPR006905">
    <property type="entry name" value="Flavin_halogenase"/>
</dbReference>
<dbReference type="Gene3D" id="3.50.50.60">
    <property type="entry name" value="FAD/NAD(P)-binding domain"/>
    <property type="match status" value="1"/>
</dbReference>
<dbReference type="EMBL" id="JBDIME010000019">
    <property type="protein sequence ID" value="MEN2791697.1"/>
    <property type="molecule type" value="Genomic_DNA"/>
</dbReference>
<evidence type="ECO:0000313" key="2">
    <source>
        <dbReference type="Proteomes" id="UP001419910"/>
    </source>
</evidence>
<comment type="caution">
    <text evidence="1">The sequence shown here is derived from an EMBL/GenBank/DDBJ whole genome shotgun (WGS) entry which is preliminary data.</text>
</comment>